<dbReference type="EMBL" id="KB733446">
    <property type="protein sequence ID" value="ENI09569.1"/>
    <property type="molecule type" value="Genomic_DNA"/>
</dbReference>
<dbReference type="Proteomes" id="UP000012338">
    <property type="component" value="Unassembled WGS sequence"/>
</dbReference>
<reference evidence="2 3" key="1">
    <citation type="journal article" date="2012" name="PLoS Pathog.">
        <title>Diverse lifestyles and strategies of plant pathogenesis encoded in the genomes of eighteen Dothideomycetes fungi.</title>
        <authorList>
            <person name="Ohm R.A."/>
            <person name="Feau N."/>
            <person name="Henrissat B."/>
            <person name="Schoch C.L."/>
            <person name="Horwitz B.A."/>
            <person name="Barry K.W."/>
            <person name="Condon B.J."/>
            <person name="Copeland A.C."/>
            <person name="Dhillon B."/>
            <person name="Glaser F."/>
            <person name="Hesse C.N."/>
            <person name="Kosti I."/>
            <person name="LaButti K."/>
            <person name="Lindquist E.A."/>
            <person name="Lucas S."/>
            <person name="Salamov A.A."/>
            <person name="Bradshaw R.E."/>
            <person name="Ciuffetti L."/>
            <person name="Hamelin R.C."/>
            <person name="Kema G.H.J."/>
            <person name="Lawrence C."/>
            <person name="Scott J.A."/>
            <person name="Spatafora J.W."/>
            <person name="Turgeon B.G."/>
            <person name="de Wit P.J.G.M."/>
            <person name="Zhong S."/>
            <person name="Goodwin S.B."/>
            <person name="Grigoriev I.V."/>
        </authorList>
    </citation>
    <scope>NUCLEOTIDE SEQUENCE [LARGE SCALE GENOMIC DNA]</scope>
    <source>
        <strain evidence="3">C4 / ATCC 48331 / race T</strain>
    </source>
</reference>
<reference evidence="3" key="2">
    <citation type="journal article" date="2013" name="PLoS Genet.">
        <title>Comparative genome structure, secondary metabolite, and effector coding capacity across Cochliobolus pathogens.</title>
        <authorList>
            <person name="Condon B.J."/>
            <person name="Leng Y."/>
            <person name="Wu D."/>
            <person name="Bushley K.E."/>
            <person name="Ohm R.A."/>
            <person name="Otillar R."/>
            <person name="Martin J."/>
            <person name="Schackwitz W."/>
            <person name="Grimwood J."/>
            <person name="MohdZainudin N."/>
            <person name="Xue C."/>
            <person name="Wang R."/>
            <person name="Manning V.A."/>
            <person name="Dhillon B."/>
            <person name="Tu Z.J."/>
            <person name="Steffenson B.J."/>
            <person name="Salamov A."/>
            <person name="Sun H."/>
            <person name="Lowry S."/>
            <person name="LaButti K."/>
            <person name="Han J."/>
            <person name="Copeland A."/>
            <person name="Lindquist E."/>
            <person name="Barry K."/>
            <person name="Schmutz J."/>
            <person name="Baker S.E."/>
            <person name="Ciuffetti L.M."/>
            <person name="Grigoriev I.V."/>
            <person name="Zhong S."/>
            <person name="Turgeon B.G."/>
        </authorList>
    </citation>
    <scope>NUCLEOTIDE SEQUENCE [LARGE SCALE GENOMIC DNA]</scope>
    <source>
        <strain evidence="3">C4 / ATCC 48331 / race T</strain>
    </source>
</reference>
<keyword evidence="3" id="KW-1185">Reference proteome</keyword>
<proteinExistence type="predicted"/>
<evidence type="ECO:0000313" key="2">
    <source>
        <dbReference type="EMBL" id="ENI09569.1"/>
    </source>
</evidence>
<evidence type="ECO:0000313" key="3">
    <source>
        <dbReference type="Proteomes" id="UP000012338"/>
    </source>
</evidence>
<accession>N4X979</accession>
<dbReference type="HOGENOM" id="CLU_3111880_0_0_1"/>
<sequence>MLISPVAVKKASRISLRHRLSLTLALRGGKRAGVRIPKRKDRTPSPNANNIV</sequence>
<gene>
    <name evidence="2" type="ORF">COCC4DRAFT_30262</name>
</gene>
<protein>
    <submittedName>
        <fullName evidence="2">Uncharacterized protein</fullName>
    </submittedName>
</protein>
<evidence type="ECO:0000256" key="1">
    <source>
        <dbReference type="SAM" id="MobiDB-lite"/>
    </source>
</evidence>
<organism evidence="2 3">
    <name type="scientific">Cochliobolus heterostrophus (strain C4 / ATCC 48331 / race T)</name>
    <name type="common">Southern corn leaf blight fungus</name>
    <name type="synonym">Bipolaris maydis</name>
    <dbReference type="NCBI Taxonomy" id="665024"/>
    <lineage>
        <taxon>Eukaryota</taxon>
        <taxon>Fungi</taxon>
        <taxon>Dikarya</taxon>
        <taxon>Ascomycota</taxon>
        <taxon>Pezizomycotina</taxon>
        <taxon>Dothideomycetes</taxon>
        <taxon>Pleosporomycetidae</taxon>
        <taxon>Pleosporales</taxon>
        <taxon>Pleosporineae</taxon>
        <taxon>Pleosporaceae</taxon>
        <taxon>Bipolaris</taxon>
    </lineage>
</organism>
<dbReference type="AlphaFoldDB" id="N4X979"/>
<name>N4X979_COCH4</name>
<feature type="region of interest" description="Disordered" evidence="1">
    <location>
        <begin position="33"/>
        <end position="52"/>
    </location>
</feature>